<dbReference type="AlphaFoldDB" id="A0AAV3T5X3"/>
<dbReference type="RefSeq" id="WP_343772683.1">
    <property type="nucleotide sequence ID" value="NZ_BAAADV010000001.1"/>
</dbReference>
<dbReference type="EMBL" id="BAAADV010000001">
    <property type="protein sequence ID" value="GAA0665948.1"/>
    <property type="molecule type" value="Genomic_DNA"/>
</dbReference>
<proteinExistence type="predicted"/>
<reference evidence="2 3" key="1">
    <citation type="journal article" date="2019" name="Int. J. Syst. Evol. Microbiol.">
        <title>The Global Catalogue of Microorganisms (GCM) 10K type strain sequencing project: providing services to taxonomists for standard genome sequencing and annotation.</title>
        <authorList>
            <consortium name="The Broad Institute Genomics Platform"/>
            <consortium name="The Broad Institute Genome Sequencing Center for Infectious Disease"/>
            <person name="Wu L."/>
            <person name="Ma J."/>
        </authorList>
    </citation>
    <scope>NUCLEOTIDE SEQUENCE [LARGE SCALE GENOMIC DNA]</scope>
    <source>
        <strain evidence="2 3">JCM 16328</strain>
    </source>
</reference>
<name>A0AAV3T5X3_9EURY</name>
<evidence type="ECO:0000256" key="1">
    <source>
        <dbReference type="SAM" id="MobiDB-lite"/>
    </source>
</evidence>
<dbReference type="Proteomes" id="UP001500420">
    <property type="component" value="Unassembled WGS sequence"/>
</dbReference>
<protein>
    <submittedName>
        <fullName evidence="2">Uncharacterized protein</fullName>
    </submittedName>
</protein>
<feature type="region of interest" description="Disordered" evidence="1">
    <location>
        <begin position="1"/>
        <end position="53"/>
    </location>
</feature>
<evidence type="ECO:0000313" key="2">
    <source>
        <dbReference type="EMBL" id="GAA0665948.1"/>
    </source>
</evidence>
<sequence length="53" mass="6084">MARDTDRQKLSLFEPLVDHRDEGDDTAPDDPASDDDSAEGERRPDAVPYFRHR</sequence>
<gene>
    <name evidence="2" type="ORF">GCM10009020_08900</name>
</gene>
<evidence type="ECO:0000313" key="3">
    <source>
        <dbReference type="Proteomes" id="UP001500420"/>
    </source>
</evidence>
<keyword evidence="3" id="KW-1185">Reference proteome</keyword>
<organism evidence="2 3">
    <name type="scientific">Natronoarchaeum mannanilyticum</name>
    <dbReference type="NCBI Taxonomy" id="926360"/>
    <lineage>
        <taxon>Archaea</taxon>
        <taxon>Methanobacteriati</taxon>
        <taxon>Methanobacteriota</taxon>
        <taxon>Stenosarchaea group</taxon>
        <taxon>Halobacteria</taxon>
        <taxon>Halobacteriales</taxon>
        <taxon>Natronoarchaeaceae</taxon>
    </lineage>
</organism>
<comment type="caution">
    <text evidence="2">The sequence shown here is derived from an EMBL/GenBank/DDBJ whole genome shotgun (WGS) entry which is preliminary data.</text>
</comment>
<accession>A0AAV3T5X3</accession>
<feature type="compositionally biased region" description="Acidic residues" evidence="1">
    <location>
        <begin position="23"/>
        <end position="38"/>
    </location>
</feature>